<dbReference type="Pfam" id="PF13614">
    <property type="entry name" value="AAA_31"/>
    <property type="match status" value="1"/>
</dbReference>
<evidence type="ECO:0000313" key="3">
    <source>
        <dbReference type="Proteomes" id="UP000016860"/>
    </source>
</evidence>
<dbReference type="OrthoDB" id="9815116at2"/>
<dbReference type="EMBL" id="ATAY01000071">
    <property type="protein sequence ID" value="EPR10177.1"/>
    <property type="molecule type" value="Genomic_DNA"/>
</dbReference>
<reference evidence="2 3" key="1">
    <citation type="journal article" date="2013" name="Genome Announc.">
        <title>Draft Genome Sequence of the Cellulolytic Bacterium Clostridium papyrosolvens C7 (ATCC 700395).</title>
        <authorList>
            <person name="Zepeda V."/>
            <person name="Dassa B."/>
            <person name="Borovok I."/>
            <person name="Lamed R."/>
            <person name="Bayer E.A."/>
            <person name="Cate J.H."/>
        </authorList>
    </citation>
    <scope>NUCLEOTIDE SEQUENCE [LARGE SCALE GENOMIC DNA]</scope>
    <source>
        <strain evidence="2 3">C7</strain>
    </source>
</reference>
<dbReference type="Proteomes" id="UP000016860">
    <property type="component" value="Unassembled WGS sequence"/>
</dbReference>
<sequence length="254" mass="28668">MKTISVINLKGGVAKTITSINMAHILSSVYGKRVLLIDNDKQGNTSKMFGYDTYDIKTIADVLTDKNLDIIDAIMPTDNENLSIITANMNLLRANLDILLDQTQQQQTRLKEALSPVSDKYDYCIIDNAPDINMSVINGLAVTDDVIIPIKVDQYAFDGLEVLKEQIEEVKQYNPDIKLVGCLITMYQKSTVNNEGKEWLENQSQYPVFKTFIRRTTKVDETTFTGEPLIIHAPKCTAAKDYISFVAEYLERQI</sequence>
<dbReference type="RefSeq" id="WP_020816347.1">
    <property type="nucleotide sequence ID" value="NZ_ATAY01000071.1"/>
</dbReference>
<proteinExistence type="predicted"/>
<dbReference type="InterPro" id="IPR027417">
    <property type="entry name" value="P-loop_NTPase"/>
</dbReference>
<dbReference type="InterPro" id="IPR050678">
    <property type="entry name" value="DNA_Partitioning_ATPase"/>
</dbReference>
<dbReference type="CDD" id="cd02042">
    <property type="entry name" value="ParAB_family"/>
    <property type="match status" value="1"/>
</dbReference>
<gene>
    <name evidence="2" type="ORF">L323_14460</name>
</gene>
<dbReference type="Gene3D" id="3.40.50.300">
    <property type="entry name" value="P-loop containing nucleotide triphosphate hydrolases"/>
    <property type="match status" value="1"/>
</dbReference>
<evidence type="ECO:0000259" key="1">
    <source>
        <dbReference type="Pfam" id="PF13614"/>
    </source>
</evidence>
<protein>
    <recommendedName>
        <fullName evidence="1">AAA domain-containing protein</fullName>
    </recommendedName>
</protein>
<dbReference type="SUPFAM" id="SSF52540">
    <property type="entry name" value="P-loop containing nucleoside triphosphate hydrolases"/>
    <property type="match status" value="1"/>
</dbReference>
<dbReference type="PATRIC" id="fig|1330534.3.peg.2867"/>
<name>U4QZ80_9FIRM</name>
<dbReference type="STRING" id="1330534.L323_14460"/>
<dbReference type="PANTHER" id="PTHR13696">
    <property type="entry name" value="P-LOOP CONTAINING NUCLEOSIDE TRIPHOSPHATE HYDROLASE"/>
    <property type="match status" value="1"/>
</dbReference>
<accession>U4QZ80</accession>
<evidence type="ECO:0000313" key="2">
    <source>
        <dbReference type="EMBL" id="EPR10177.1"/>
    </source>
</evidence>
<organism evidence="2 3">
    <name type="scientific">Ruminiclostridium papyrosolvens C7</name>
    <dbReference type="NCBI Taxonomy" id="1330534"/>
    <lineage>
        <taxon>Bacteria</taxon>
        <taxon>Bacillati</taxon>
        <taxon>Bacillota</taxon>
        <taxon>Clostridia</taxon>
        <taxon>Eubacteriales</taxon>
        <taxon>Oscillospiraceae</taxon>
        <taxon>Ruminiclostridium</taxon>
    </lineage>
</organism>
<dbReference type="AlphaFoldDB" id="U4QZ80"/>
<dbReference type="PANTHER" id="PTHR13696:SF52">
    <property type="entry name" value="PARA FAMILY PROTEIN CT_582"/>
    <property type="match status" value="1"/>
</dbReference>
<dbReference type="InterPro" id="IPR025669">
    <property type="entry name" value="AAA_dom"/>
</dbReference>
<feature type="domain" description="AAA" evidence="1">
    <location>
        <begin position="1"/>
        <end position="178"/>
    </location>
</feature>
<comment type="caution">
    <text evidence="2">The sequence shown here is derived from an EMBL/GenBank/DDBJ whole genome shotgun (WGS) entry which is preliminary data.</text>
</comment>